<keyword evidence="2 4" id="KW-0479">Metal-binding</keyword>
<evidence type="ECO:0000256" key="2">
    <source>
        <dbReference type="ARBA" id="ARBA00022723"/>
    </source>
</evidence>
<evidence type="ECO:0000259" key="5">
    <source>
        <dbReference type="PROSITE" id="PS51007"/>
    </source>
</evidence>
<protein>
    <submittedName>
        <fullName evidence="6">C-type cytochrome</fullName>
    </submittedName>
</protein>
<dbReference type="Proteomes" id="UP001199919">
    <property type="component" value="Unassembled WGS sequence"/>
</dbReference>
<dbReference type="InterPro" id="IPR009056">
    <property type="entry name" value="Cyt_c-like_dom"/>
</dbReference>
<proteinExistence type="predicted"/>
<dbReference type="Pfam" id="PF13442">
    <property type="entry name" value="Cytochrome_CBB3"/>
    <property type="match status" value="1"/>
</dbReference>
<keyword evidence="3 4" id="KW-0408">Iron</keyword>
<keyword evidence="1 4" id="KW-0349">Heme</keyword>
<dbReference type="RefSeq" id="WP_232175017.1">
    <property type="nucleotide sequence ID" value="NZ_JAJPWV010000001.1"/>
</dbReference>
<dbReference type="InterPro" id="IPR016024">
    <property type="entry name" value="ARM-type_fold"/>
</dbReference>
<dbReference type="Pfam" id="PF23500">
    <property type="entry name" value="DUF7133"/>
    <property type="match status" value="1"/>
</dbReference>
<feature type="domain" description="Cytochrome c" evidence="5">
    <location>
        <begin position="577"/>
        <end position="674"/>
    </location>
</feature>
<reference evidence="6 7" key="1">
    <citation type="submission" date="2021-12" db="EMBL/GenBank/DDBJ databases">
        <title>Mucilaginibacter roseus genome.</title>
        <authorList>
            <person name="Ferreira J.R."/>
            <person name="Newman J.D."/>
        </authorList>
    </citation>
    <scope>NUCLEOTIDE SEQUENCE [LARGE SCALE GENOMIC DNA]</scope>
    <source>
        <strain evidence="6 7">LMG 28454</strain>
    </source>
</reference>
<evidence type="ECO:0000256" key="1">
    <source>
        <dbReference type="ARBA" id="ARBA00022617"/>
    </source>
</evidence>
<sequence length="710" mass="79350">MARMQLEPGYEVNLVAAEPLVVAPVAINFDNGGRLWAVEMTGYMPDTAGRGEDAPTGKIVILDDDNRDGVYDRRTVFIDSLRLPRALCFINGGVLVAEPPRLWFYPIENDKPGKRTLVDPKYTEDGNVEHQPNGLLRAIDNWIYNAKSSKRYRFKDGKWLIERTHFRGQWGISQDNYGRLYYNDNSSNVIGDFFLPGFGYGNLDQQNVAGYSERMVADNRVYPARPTPGVNRGYTKGTLDEKLRLRNFTAACAPLVYRGGLLKDSLQSVFVAEPSANLIKRNQIQPSGNVTRGRQAYTGHEFLASTDERFRPVNLNDGPDGALYVTDMYRGIIQHKTYLTEYLKNEIVKRQLSQPLNCGRIYKVIPKNFNTKVISIPTEPDKLVELLGNANGWVRDRAQQTIVDQKMLAAVPYLQQALAGSDHLKTIHALWTLEGLNALNSEQLIPFLSSTNAWLRVEALGIVPSVVNKASYKTYSSVLQRIVQNPDEVTAPYIAYLYPVLSRYDKPGANKLLKQLATLYPQNKYVADAVISNLSGREAQFTSVLNDTAAVFVKRLNKVINNRKSRLLNNDPVKLKKEFPRGAAIFSTTCQTCHGGDGNGIKGLAPPFNKSQWVTGDKRKLIGIVLNGLTGPVEVNDHLYKAPEINGDMPGIGGSKEISDEDIAQLLSFLRRSWQNKASAVTVKEVSTVRSQLKERSSAFTIEELEKVFP</sequence>
<comment type="caution">
    <text evidence="6">The sequence shown here is derived from an EMBL/GenBank/DDBJ whole genome shotgun (WGS) entry which is preliminary data.</text>
</comment>
<accession>A0ABS8TW95</accession>
<evidence type="ECO:0000313" key="7">
    <source>
        <dbReference type="Proteomes" id="UP001199919"/>
    </source>
</evidence>
<dbReference type="PANTHER" id="PTHR33546:SF1">
    <property type="entry name" value="LARGE, MULTIFUNCTIONAL SECRETED PROTEIN"/>
    <property type="match status" value="1"/>
</dbReference>
<dbReference type="SUPFAM" id="SSF50952">
    <property type="entry name" value="Soluble quinoprotein glucose dehydrogenase"/>
    <property type="match status" value="1"/>
</dbReference>
<evidence type="ECO:0000256" key="4">
    <source>
        <dbReference type="PROSITE-ProRule" id="PRU00433"/>
    </source>
</evidence>
<dbReference type="InterPro" id="IPR055557">
    <property type="entry name" value="DUF7133"/>
</dbReference>
<name>A0ABS8TW95_9SPHI</name>
<dbReference type="InterPro" id="IPR011041">
    <property type="entry name" value="Quinoprot_gluc/sorb_DH_b-prop"/>
</dbReference>
<evidence type="ECO:0000313" key="6">
    <source>
        <dbReference type="EMBL" id="MCD8739144.1"/>
    </source>
</evidence>
<dbReference type="SUPFAM" id="SSF46626">
    <property type="entry name" value="Cytochrome c"/>
    <property type="match status" value="1"/>
</dbReference>
<dbReference type="InterPro" id="IPR036909">
    <property type="entry name" value="Cyt_c-like_dom_sf"/>
</dbReference>
<dbReference type="SUPFAM" id="SSF48371">
    <property type="entry name" value="ARM repeat"/>
    <property type="match status" value="1"/>
</dbReference>
<dbReference type="Gene3D" id="1.10.760.10">
    <property type="entry name" value="Cytochrome c-like domain"/>
    <property type="match status" value="1"/>
</dbReference>
<dbReference type="PROSITE" id="PS51007">
    <property type="entry name" value="CYTC"/>
    <property type="match status" value="1"/>
</dbReference>
<dbReference type="EMBL" id="JAJPWV010000001">
    <property type="protein sequence ID" value="MCD8739144.1"/>
    <property type="molecule type" value="Genomic_DNA"/>
</dbReference>
<gene>
    <name evidence="6" type="ORF">LT679_00905</name>
</gene>
<keyword evidence="7" id="KW-1185">Reference proteome</keyword>
<evidence type="ECO:0000256" key="3">
    <source>
        <dbReference type="ARBA" id="ARBA00023004"/>
    </source>
</evidence>
<dbReference type="PANTHER" id="PTHR33546">
    <property type="entry name" value="LARGE, MULTIFUNCTIONAL SECRETED PROTEIN-RELATED"/>
    <property type="match status" value="1"/>
</dbReference>
<organism evidence="6 7">
    <name type="scientific">Mucilaginibacter roseus</name>
    <dbReference type="NCBI Taxonomy" id="1528868"/>
    <lineage>
        <taxon>Bacteria</taxon>
        <taxon>Pseudomonadati</taxon>
        <taxon>Bacteroidota</taxon>
        <taxon>Sphingobacteriia</taxon>
        <taxon>Sphingobacteriales</taxon>
        <taxon>Sphingobacteriaceae</taxon>
        <taxon>Mucilaginibacter</taxon>
    </lineage>
</organism>